<evidence type="ECO:0000313" key="2">
    <source>
        <dbReference type="EMBL" id="MSU03193.1"/>
    </source>
</evidence>
<keyword evidence="1" id="KW-0812">Transmembrane</keyword>
<feature type="transmembrane region" description="Helical" evidence="1">
    <location>
        <begin position="110"/>
        <end position="132"/>
    </location>
</feature>
<accession>A0A6N7Y0C4</accession>
<dbReference type="EMBL" id="VUNQ01000058">
    <property type="protein sequence ID" value="MSU03193.1"/>
    <property type="molecule type" value="Genomic_DNA"/>
</dbReference>
<dbReference type="RefSeq" id="WP_154442744.1">
    <property type="nucleotide sequence ID" value="NZ_JAHLPJ010000001.1"/>
</dbReference>
<feature type="transmembrane region" description="Helical" evidence="1">
    <location>
        <begin position="250"/>
        <end position="275"/>
    </location>
</feature>
<feature type="transmembrane region" description="Helical" evidence="1">
    <location>
        <begin position="12"/>
        <end position="34"/>
    </location>
</feature>
<organism evidence="2 3">
    <name type="scientific">Tissierella pigra</name>
    <dbReference type="NCBI Taxonomy" id="2607614"/>
    <lineage>
        <taxon>Bacteria</taxon>
        <taxon>Bacillati</taxon>
        <taxon>Bacillota</taxon>
        <taxon>Tissierellia</taxon>
        <taxon>Tissierellales</taxon>
        <taxon>Tissierellaceae</taxon>
        <taxon>Tissierella</taxon>
    </lineage>
</organism>
<feature type="transmembrane region" description="Helical" evidence="1">
    <location>
        <begin position="185"/>
        <end position="205"/>
    </location>
</feature>
<reference evidence="2 3" key="1">
    <citation type="submission" date="2019-09" db="EMBL/GenBank/DDBJ databases">
        <title>In-depth cultivation of the pig gut microbiome towards novel bacterial diversity and tailored functional studies.</title>
        <authorList>
            <person name="Wylensek D."/>
            <person name="Hitch T.C.A."/>
            <person name="Clavel T."/>
        </authorList>
    </citation>
    <scope>NUCLEOTIDE SEQUENCE [LARGE SCALE GENOMIC DNA]</scope>
    <source>
        <strain evidence="2 3">WCA3-693-APC-4?</strain>
    </source>
</reference>
<comment type="caution">
    <text evidence="2">The sequence shown here is derived from an EMBL/GenBank/DDBJ whole genome shotgun (WGS) entry which is preliminary data.</text>
</comment>
<keyword evidence="3" id="KW-1185">Reference proteome</keyword>
<feature type="transmembrane region" description="Helical" evidence="1">
    <location>
        <begin position="152"/>
        <end position="173"/>
    </location>
</feature>
<gene>
    <name evidence="2" type="ORF">FYJ83_17165</name>
</gene>
<evidence type="ECO:0000313" key="3">
    <source>
        <dbReference type="Proteomes" id="UP000469523"/>
    </source>
</evidence>
<protein>
    <submittedName>
        <fullName evidence="2">Uncharacterized protein</fullName>
    </submittedName>
</protein>
<keyword evidence="1" id="KW-0472">Membrane</keyword>
<name>A0A6N7Y0C4_9FIRM</name>
<dbReference type="AlphaFoldDB" id="A0A6N7Y0C4"/>
<dbReference type="Proteomes" id="UP000469523">
    <property type="component" value="Unassembled WGS sequence"/>
</dbReference>
<evidence type="ECO:0000256" key="1">
    <source>
        <dbReference type="SAM" id="Phobius"/>
    </source>
</evidence>
<feature type="transmembrane region" description="Helical" evidence="1">
    <location>
        <begin position="54"/>
        <end position="77"/>
    </location>
</feature>
<sequence length="281" mass="31338">MRKYMKYEIKGSYKFILGIIAIVLIASTIIQLNISKQMKLDMMGSGNDITGFGTFMLIASIAVIFGAFLTAFFQIIGSFRKELYEDRGYLTFTLPLTGNQILGSKIIVALLWYLALGLSIVIYNLLLAFILFGGEWIKVGKEIFNMINSGVFSLGIISGLSVIMTQILIYFSMALSKVSVRNKKIGGLWFIIFIILNALTSYLVFKISSVFPYFLDLSTFKVLHQYEAHSLMNIVGNVQGQTIMLGNNNIFINIIGSLSQIVISVLAFITTGHIIEKKIDL</sequence>
<keyword evidence="1" id="KW-1133">Transmembrane helix</keyword>
<proteinExistence type="predicted"/>